<name>A0ABP0YZR4_9ROSI</name>
<dbReference type="EMBL" id="OZ021741">
    <property type="protein sequence ID" value="CAK9326024.1"/>
    <property type="molecule type" value="Genomic_DNA"/>
</dbReference>
<gene>
    <name evidence="2" type="ORF">CITCOLO1_LOCUS18346</name>
</gene>
<keyword evidence="3" id="KW-1185">Reference proteome</keyword>
<dbReference type="Proteomes" id="UP001642487">
    <property type="component" value="Chromosome 7"/>
</dbReference>
<proteinExistence type="predicted"/>
<feature type="region of interest" description="Disordered" evidence="1">
    <location>
        <begin position="1"/>
        <end position="22"/>
    </location>
</feature>
<accession>A0ABP0YZR4</accession>
<reference evidence="2 3" key="1">
    <citation type="submission" date="2024-03" db="EMBL/GenBank/DDBJ databases">
        <authorList>
            <person name="Gkanogiannis A."/>
            <person name="Becerra Lopez-Lavalle L."/>
        </authorList>
    </citation>
    <scope>NUCLEOTIDE SEQUENCE [LARGE SCALE GENOMIC DNA]</scope>
</reference>
<organism evidence="2 3">
    <name type="scientific">Citrullus colocynthis</name>
    <name type="common">colocynth</name>
    <dbReference type="NCBI Taxonomy" id="252529"/>
    <lineage>
        <taxon>Eukaryota</taxon>
        <taxon>Viridiplantae</taxon>
        <taxon>Streptophyta</taxon>
        <taxon>Embryophyta</taxon>
        <taxon>Tracheophyta</taxon>
        <taxon>Spermatophyta</taxon>
        <taxon>Magnoliopsida</taxon>
        <taxon>eudicotyledons</taxon>
        <taxon>Gunneridae</taxon>
        <taxon>Pentapetalae</taxon>
        <taxon>rosids</taxon>
        <taxon>fabids</taxon>
        <taxon>Cucurbitales</taxon>
        <taxon>Cucurbitaceae</taxon>
        <taxon>Benincaseae</taxon>
        <taxon>Citrullus</taxon>
    </lineage>
</organism>
<evidence type="ECO:0000313" key="2">
    <source>
        <dbReference type="EMBL" id="CAK9326024.1"/>
    </source>
</evidence>
<protein>
    <submittedName>
        <fullName evidence="2">Uncharacterized protein</fullName>
    </submittedName>
</protein>
<sequence>MLLRSSIGATRHCPRSSLADLPHPARRFAPAKLPPSSPDDKSDPLRYLARLTARSAPTHSATRQPIILFHGIEADIMASIIDLQTFGIVICVL</sequence>
<evidence type="ECO:0000256" key="1">
    <source>
        <dbReference type="SAM" id="MobiDB-lite"/>
    </source>
</evidence>
<evidence type="ECO:0000313" key="3">
    <source>
        <dbReference type="Proteomes" id="UP001642487"/>
    </source>
</evidence>